<evidence type="ECO:0000313" key="2">
    <source>
        <dbReference type="Proteomes" id="UP001595735"/>
    </source>
</evidence>
<sequence length="152" mass="17881">MLQDHITLQNRYKDFIRKICETKIVYGLKDGKGYATSYSNDLEYEDGEPVQIICFWSDAARAKSCVYNEWSRYEPTPIPLDEFLENWCLGMNSDGLIVGIDFDRNLFGYEAEPLELALEIIEELRKNDKFLTLRKFNDMEDMKNQIKDVLKD</sequence>
<dbReference type="Proteomes" id="UP001595735">
    <property type="component" value="Unassembled WGS sequence"/>
</dbReference>
<accession>A0ABV7XXS3</accession>
<protein>
    <submittedName>
        <fullName evidence="1">DUF2750 domain-containing protein</fullName>
    </submittedName>
</protein>
<keyword evidence="2" id="KW-1185">Reference proteome</keyword>
<comment type="caution">
    <text evidence="1">The sequence shown here is derived from an EMBL/GenBank/DDBJ whole genome shotgun (WGS) entry which is preliminary data.</text>
</comment>
<gene>
    <name evidence="1" type="ORF">ACFONJ_14315</name>
</gene>
<organism evidence="1 2">
    <name type="scientific">Chryseobacterium tructae</name>
    <dbReference type="NCBI Taxonomy" id="1037380"/>
    <lineage>
        <taxon>Bacteria</taxon>
        <taxon>Pseudomonadati</taxon>
        <taxon>Bacteroidota</taxon>
        <taxon>Flavobacteriia</taxon>
        <taxon>Flavobacteriales</taxon>
        <taxon>Weeksellaceae</taxon>
        <taxon>Chryseobacterium group</taxon>
        <taxon>Chryseobacterium</taxon>
    </lineage>
</organism>
<evidence type="ECO:0000313" key="1">
    <source>
        <dbReference type="EMBL" id="MFC3757146.1"/>
    </source>
</evidence>
<dbReference type="Pfam" id="PF11042">
    <property type="entry name" value="DUF2750"/>
    <property type="match status" value="1"/>
</dbReference>
<dbReference type="InterPro" id="IPR021284">
    <property type="entry name" value="DUF2750"/>
</dbReference>
<proteinExistence type="predicted"/>
<dbReference type="EMBL" id="JBHRYO010000002">
    <property type="protein sequence ID" value="MFC3757146.1"/>
    <property type="molecule type" value="Genomic_DNA"/>
</dbReference>
<name>A0ABV7XXS3_9FLAO</name>
<reference evidence="2" key="1">
    <citation type="journal article" date="2019" name="Int. J. Syst. Evol. Microbiol.">
        <title>The Global Catalogue of Microorganisms (GCM) 10K type strain sequencing project: providing services to taxonomists for standard genome sequencing and annotation.</title>
        <authorList>
            <consortium name="The Broad Institute Genomics Platform"/>
            <consortium name="The Broad Institute Genome Sequencing Center for Infectious Disease"/>
            <person name="Wu L."/>
            <person name="Ma J."/>
        </authorList>
    </citation>
    <scope>NUCLEOTIDE SEQUENCE [LARGE SCALE GENOMIC DNA]</scope>
    <source>
        <strain evidence="2">CECT 7798</strain>
    </source>
</reference>
<dbReference type="RefSeq" id="WP_290298154.1">
    <property type="nucleotide sequence ID" value="NZ_JAUFQR010000001.1"/>
</dbReference>